<comment type="caution">
    <text evidence="5">The sequence shown here is derived from an EMBL/GenBank/DDBJ whole genome shotgun (WGS) entry which is preliminary data.</text>
</comment>
<sequence length="293" mass="34445">MAPIRKQLEPKRAFPFQIIYKQKKGLQHELPEHTHEWLEVIIIHKGSGTFFIDQTFYDLYEGDIILIPSNIIHRTIPDKDKLLTSTAIFFSSALLNHTGFGNSFLYWRIFEEAKRRKNYKYSFHSDHYKQLTQYLTILKKEAEMANPDQENALLVWLHVILLHLNRHCLPIASVPTEQSTFGPAWIREALIYIDQHLEIDLDLQYLSKRVAVSPAHFSRVFKNLVGVNVTEYITVKRVLLAKELLLNFDEKISTIAFQCGFKAMPHFYRTFKKHTSMTPSEYRKKNSLKDTNY</sequence>
<dbReference type="Gene3D" id="1.10.10.60">
    <property type="entry name" value="Homeodomain-like"/>
    <property type="match status" value="2"/>
</dbReference>
<dbReference type="RefSeq" id="WP_132006597.1">
    <property type="nucleotide sequence ID" value="NZ_JABUHM010000004.1"/>
</dbReference>
<dbReference type="InterPro" id="IPR037923">
    <property type="entry name" value="HTH-like"/>
</dbReference>
<organism evidence="5 6">
    <name type="scientific">Mesobacillus foraminis</name>
    <dbReference type="NCBI Taxonomy" id="279826"/>
    <lineage>
        <taxon>Bacteria</taxon>
        <taxon>Bacillati</taxon>
        <taxon>Bacillota</taxon>
        <taxon>Bacilli</taxon>
        <taxon>Bacillales</taxon>
        <taxon>Bacillaceae</taxon>
        <taxon>Mesobacillus</taxon>
    </lineage>
</organism>
<dbReference type="PRINTS" id="PR00032">
    <property type="entry name" value="HTHARAC"/>
</dbReference>
<dbReference type="InterPro" id="IPR009057">
    <property type="entry name" value="Homeodomain-like_sf"/>
</dbReference>
<dbReference type="AlphaFoldDB" id="A0A4R2BGL6"/>
<dbReference type="InterPro" id="IPR018062">
    <property type="entry name" value="HTH_AraC-typ_CS"/>
</dbReference>
<dbReference type="Pfam" id="PF02311">
    <property type="entry name" value="AraC_binding"/>
    <property type="match status" value="1"/>
</dbReference>
<dbReference type="Gene3D" id="2.60.120.10">
    <property type="entry name" value="Jelly Rolls"/>
    <property type="match status" value="1"/>
</dbReference>
<keyword evidence="2 5" id="KW-0238">DNA-binding</keyword>
<dbReference type="InterPro" id="IPR014710">
    <property type="entry name" value="RmlC-like_jellyroll"/>
</dbReference>
<proteinExistence type="predicted"/>
<evidence type="ECO:0000256" key="1">
    <source>
        <dbReference type="ARBA" id="ARBA00023015"/>
    </source>
</evidence>
<dbReference type="Pfam" id="PF12833">
    <property type="entry name" value="HTH_18"/>
    <property type="match status" value="1"/>
</dbReference>
<dbReference type="Proteomes" id="UP000295689">
    <property type="component" value="Unassembled WGS sequence"/>
</dbReference>
<feature type="domain" description="HTH araC/xylS-type" evidence="4">
    <location>
        <begin position="187"/>
        <end position="285"/>
    </location>
</feature>
<dbReference type="InterPro" id="IPR003313">
    <property type="entry name" value="AraC-bd"/>
</dbReference>
<protein>
    <submittedName>
        <fullName evidence="5">AraC-like DNA-binding protein</fullName>
    </submittedName>
</protein>
<dbReference type="SMART" id="SM00342">
    <property type="entry name" value="HTH_ARAC"/>
    <property type="match status" value="1"/>
</dbReference>
<dbReference type="GO" id="GO:0043565">
    <property type="term" value="F:sequence-specific DNA binding"/>
    <property type="evidence" value="ECO:0007669"/>
    <property type="project" value="InterPro"/>
</dbReference>
<name>A0A4R2BGL6_9BACI</name>
<dbReference type="PANTHER" id="PTHR43280">
    <property type="entry name" value="ARAC-FAMILY TRANSCRIPTIONAL REGULATOR"/>
    <property type="match status" value="1"/>
</dbReference>
<evidence type="ECO:0000313" key="6">
    <source>
        <dbReference type="Proteomes" id="UP000295689"/>
    </source>
</evidence>
<dbReference type="SUPFAM" id="SSF46689">
    <property type="entry name" value="Homeodomain-like"/>
    <property type="match status" value="2"/>
</dbReference>
<keyword evidence="6" id="KW-1185">Reference proteome</keyword>
<evidence type="ECO:0000256" key="2">
    <source>
        <dbReference type="ARBA" id="ARBA00023125"/>
    </source>
</evidence>
<evidence type="ECO:0000313" key="5">
    <source>
        <dbReference type="EMBL" id="TCN25119.1"/>
    </source>
</evidence>
<dbReference type="InterPro" id="IPR018060">
    <property type="entry name" value="HTH_AraC"/>
</dbReference>
<evidence type="ECO:0000256" key="3">
    <source>
        <dbReference type="ARBA" id="ARBA00023163"/>
    </source>
</evidence>
<dbReference type="GO" id="GO:0003700">
    <property type="term" value="F:DNA-binding transcription factor activity"/>
    <property type="evidence" value="ECO:0007669"/>
    <property type="project" value="InterPro"/>
</dbReference>
<gene>
    <name evidence="5" type="ORF">EV146_106323</name>
</gene>
<dbReference type="PROSITE" id="PS01124">
    <property type="entry name" value="HTH_ARAC_FAMILY_2"/>
    <property type="match status" value="1"/>
</dbReference>
<dbReference type="SUPFAM" id="SSF51215">
    <property type="entry name" value="Regulatory protein AraC"/>
    <property type="match status" value="1"/>
</dbReference>
<reference evidence="5 6" key="1">
    <citation type="journal article" date="2015" name="Stand. Genomic Sci.">
        <title>Genomic Encyclopedia of Bacterial and Archaeal Type Strains, Phase III: the genomes of soil and plant-associated and newly described type strains.</title>
        <authorList>
            <person name="Whitman W.B."/>
            <person name="Woyke T."/>
            <person name="Klenk H.P."/>
            <person name="Zhou Y."/>
            <person name="Lilburn T.G."/>
            <person name="Beck B.J."/>
            <person name="De Vos P."/>
            <person name="Vandamme P."/>
            <person name="Eisen J.A."/>
            <person name="Garrity G."/>
            <person name="Hugenholtz P."/>
            <person name="Kyrpides N.C."/>
        </authorList>
    </citation>
    <scope>NUCLEOTIDE SEQUENCE [LARGE SCALE GENOMIC DNA]</scope>
    <source>
        <strain evidence="5 6">CV53</strain>
    </source>
</reference>
<accession>A0A4R2BGL6</accession>
<dbReference type="PROSITE" id="PS00041">
    <property type="entry name" value="HTH_ARAC_FAMILY_1"/>
    <property type="match status" value="1"/>
</dbReference>
<dbReference type="PANTHER" id="PTHR43280:SF28">
    <property type="entry name" value="HTH-TYPE TRANSCRIPTIONAL ACTIVATOR RHAS"/>
    <property type="match status" value="1"/>
</dbReference>
<dbReference type="EMBL" id="SLVV01000006">
    <property type="protein sequence ID" value="TCN25119.1"/>
    <property type="molecule type" value="Genomic_DNA"/>
</dbReference>
<keyword evidence="1" id="KW-0805">Transcription regulation</keyword>
<evidence type="ECO:0000259" key="4">
    <source>
        <dbReference type="PROSITE" id="PS01124"/>
    </source>
</evidence>
<dbReference type="InterPro" id="IPR020449">
    <property type="entry name" value="Tscrpt_reg_AraC-type_HTH"/>
</dbReference>
<keyword evidence="3" id="KW-0804">Transcription</keyword>